<dbReference type="AlphaFoldDB" id="A0A8J4D7L8"/>
<evidence type="ECO:0000313" key="3">
    <source>
        <dbReference type="Proteomes" id="UP000722791"/>
    </source>
</evidence>
<protein>
    <recommendedName>
        <fullName evidence="4">Protein kinase domain-containing protein</fullName>
    </recommendedName>
</protein>
<evidence type="ECO:0000313" key="2">
    <source>
        <dbReference type="EMBL" id="GIL97159.1"/>
    </source>
</evidence>
<accession>A0A8J4D7L8</accession>
<dbReference type="Proteomes" id="UP000722791">
    <property type="component" value="Unassembled WGS sequence"/>
</dbReference>
<feature type="region of interest" description="Disordered" evidence="1">
    <location>
        <begin position="98"/>
        <end position="128"/>
    </location>
</feature>
<evidence type="ECO:0000256" key="1">
    <source>
        <dbReference type="SAM" id="MobiDB-lite"/>
    </source>
</evidence>
<feature type="non-terminal residue" evidence="2">
    <location>
        <position position="128"/>
    </location>
</feature>
<reference evidence="2" key="1">
    <citation type="journal article" date="2021" name="Proc. Natl. Acad. Sci. U.S.A.">
        <title>Three genomes in the algal genus Volvox reveal the fate of a haploid sex-determining region after a transition to homothallism.</title>
        <authorList>
            <person name="Yamamoto K."/>
            <person name="Hamaji T."/>
            <person name="Kawai-Toyooka H."/>
            <person name="Matsuzaki R."/>
            <person name="Takahashi F."/>
            <person name="Nishimura Y."/>
            <person name="Kawachi M."/>
            <person name="Noguchi H."/>
            <person name="Minakuchi Y."/>
            <person name="Umen J.G."/>
            <person name="Toyoda A."/>
            <person name="Nozaki H."/>
        </authorList>
    </citation>
    <scope>NUCLEOTIDE SEQUENCE</scope>
    <source>
        <strain evidence="2">NIES-3785</strain>
    </source>
</reference>
<comment type="caution">
    <text evidence="2">The sequence shown here is derived from an EMBL/GenBank/DDBJ whole genome shotgun (WGS) entry which is preliminary data.</text>
</comment>
<organism evidence="2 3">
    <name type="scientific">Volvox reticuliferus</name>
    <dbReference type="NCBI Taxonomy" id="1737510"/>
    <lineage>
        <taxon>Eukaryota</taxon>
        <taxon>Viridiplantae</taxon>
        <taxon>Chlorophyta</taxon>
        <taxon>core chlorophytes</taxon>
        <taxon>Chlorophyceae</taxon>
        <taxon>CS clade</taxon>
        <taxon>Chlamydomonadales</taxon>
        <taxon>Volvocaceae</taxon>
        <taxon>Volvox</taxon>
    </lineage>
</organism>
<name>A0A8J4D7L8_9CHLO</name>
<dbReference type="EMBL" id="BNCQ01000004">
    <property type="protein sequence ID" value="GIL97159.1"/>
    <property type="molecule type" value="Genomic_DNA"/>
</dbReference>
<feature type="non-terminal residue" evidence="2">
    <location>
        <position position="1"/>
    </location>
</feature>
<sequence length="128" mass="13553">EAAPEEPPASPHQPQQLMGCDAACQAGQQRLEGVSGSSPHPCPAQEAHQAALWAAARQARLKDLMRGARELAVLSSISHPNIVQVYSYHTNVTVLPGASPNDLPKLVPVSSKQQQQQQQIGAGPLRVA</sequence>
<gene>
    <name evidence="2" type="ORF">Vretimale_2890</name>
</gene>
<proteinExistence type="predicted"/>
<evidence type="ECO:0008006" key="4">
    <source>
        <dbReference type="Google" id="ProtNLM"/>
    </source>
</evidence>